<dbReference type="InterPro" id="IPR020828">
    <property type="entry name" value="GlycerAld_3-P_DH_NAD(P)-bd"/>
</dbReference>
<dbReference type="InterPro" id="IPR020831">
    <property type="entry name" value="GlycerAld/Erythrose_P_DH"/>
</dbReference>
<feature type="binding site" evidence="10">
    <location>
        <position position="307"/>
    </location>
    <ligand>
        <name>NAD(+)</name>
        <dbReference type="ChEBI" id="CHEBI:57540"/>
    </ligand>
</feature>
<feature type="active site" description="Nucleophile" evidence="10 11">
    <location>
        <position position="145"/>
    </location>
</feature>
<dbReference type="Gene3D" id="3.30.360.10">
    <property type="entry name" value="Dihydrodipicolinate Reductase, domain 2"/>
    <property type="match status" value="1"/>
</dbReference>
<comment type="catalytic activity">
    <reaction evidence="8 10 12">
        <text>D-glyceraldehyde 3-phosphate + phosphate + NADP(+) = (2R)-3-phospho-glyceroyl phosphate + NADPH + H(+)</text>
        <dbReference type="Rhea" id="RHEA:10296"/>
        <dbReference type="ChEBI" id="CHEBI:15378"/>
        <dbReference type="ChEBI" id="CHEBI:43474"/>
        <dbReference type="ChEBI" id="CHEBI:57604"/>
        <dbReference type="ChEBI" id="CHEBI:57783"/>
        <dbReference type="ChEBI" id="CHEBI:58349"/>
        <dbReference type="ChEBI" id="CHEBI:59776"/>
        <dbReference type="EC" id="1.2.1.59"/>
    </reaction>
</comment>
<evidence type="ECO:0000256" key="7">
    <source>
        <dbReference type="ARBA" id="ARBA00023152"/>
    </source>
</evidence>
<dbReference type="AlphaFoldDB" id="D1Z238"/>
<dbReference type="GO" id="GO:0051287">
    <property type="term" value="F:NAD binding"/>
    <property type="evidence" value="ECO:0007669"/>
    <property type="project" value="UniProtKB-UniRule"/>
</dbReference>
<dbReference type="NCBIfam" id="TIGR01546">
    <property type="entry name" value="GAPDH-II_archae"/>
    <property type="match status" value="1"/>
</dbReference>
<comment type="pathway">
    <text evidence="1 10 12">Carbohydrate degradation; glycolysis; pyruvate from D-glyceraldehyde 3-phosphate: step 1/5.</text>
</comment>
<dbReference type="EMBL" id="AP011532">
    <property type="protein sequence ID" value="BAI62760.1"/>
    <property type="molecule type" value="Genomic_DNA"/>
</dbReference>
<dbReference type="OrthoDB" id="295712at2157"/>
<evidence type="ECO:0000313" key="14">
    <source>
        <dbReference type="EMBL" id="BAI62760.1"/>
    </source>
</evidence>
<dbReference type="GeneID" id="8682400"/>
<dbReference type="KEGG" id="mpd:MCP_2688"/>
<dbReference type="RefSeq" id="WP_012901434.1">
    <property type="nucleotide sequence ID" value="NC_013665.1"/>
</dbReference>
<dbReference type="UniPathway" id="UPA00109">
    <property type="reaction ID" value="UER00184"/>
</dbReference>
<reference evidence="14 15" key="1">
    <citation type="journal article" date="2007" name="Appl. Environ. Microbiol.">
        <title>Isolation of key methanogens for global methane emission from rice paddy fields: a novel isolate affiliated with the clone cluster rice cluster I.</title>
        <authorList>
            <person name="Sakai S."/>
            <person name="Imachi H."/>
            <person name="Sekiguchi Y."/>
            <person name="Ohashi A."/>
            <person name="Harada H."/>
            <person name="Kamagata Y."/>
        </authorList>
    </citation>
    <scope>NUCLEOTIDE SEQUENCE [LARGE SCALE GENOMIC DNA]</scope>
    <source>
        <strain evidence="15">DSM 17711 / JCM 13418 / NBRC 101707 / SANAE</strain>
    </source>
</reference>
<feature type="binding site" evidence="10">
    <location>
        <begin position="14"/>
        <end position="15"/>
    </location>
    <ligand>
        <name>NAD(+)</name>
        <dbReference type="ChEBI" id="CHEBI:57540"/>
    </ligand>
</feature>
<keyword evidence="4 10" id="KW-0521">NADP</keyword>
<keyword evidence="15" id="KW-1185">Reference proteome</keyword>
<dbReference type="eggNOG" id="arCOG00493">
    <property type="taxonomic scope" value="Archaea"/>
</dbReference>
<comment type="subcellular location">
    <subcellularLocation>
        <location evidence="10 12">Cytoplasm</location>
    </subcellularLocation>
</comment>
<gene>
    <name evidence="14" type="primary">gap-2</name>
    <name evidence="10" type="synonym">gap</name>
    <name evidence="14" type="ordered locus">MCP_2688</name>
</gene>
<dbReference type="CDD" id="cd02278">
    <property type="entry name" value="GAPDH_II_N"/>
    <property type="match status" value="1"/>
</dbReference>
<dbReference type="InterPro" id="IPR020830">
    <property type="entry name" value="GlycerAld_3-P_DH_AS"/>
</dbReference>
<organism evidence="14 15">
    <name type="scientific">Methanocella paludicola (strain DSM 17711 / JCM 13418 / NBRC 101707 / SANAE)</name>
    <dbReference type="NCBI Taxonomy" id="304371"/>
    <lineage>
        <taxon>Archaea</taxon>
        <taxon>Methanobacteriati</taxon>
        <taxon>Methanobacteriota</taxon>
        <taxon>Stenosarchaea group</taxon>
        <taxon>Methanomicrobia</taxon>
        <taxon>Methanocellales</taxon>
        <taxon>Methanocellaceae</taxon>
        <taxon>Methanocella</taxon>
    </lineage>
</organism>
<reference evidence="14 15" key="2">
    <citation type="journal article" date="2008" name="Int. J. Syst. Evol. Microbiol.">
        <title>Methanocella paludicola gen. nov., sp. nov., a methane-producing archaeon, the first isolate of the lineage 'Rice Cluster I', and proposal of the new archaeal order Methanocellales ord. nov.</title>
        <authorList>
            <person name="Sakai S."/>
            <person name="Imachi H."/>
            <person name="Hanada S."/>
            <person name="Ohashi A."/>
            <person name="Harada H."/>
            <person name="Kamagata Y."/>
        </authorList>
    </citation>
    <scope>NUCLEOTIDE SEQUENCE [LARGE SCALE GENOMIC DNA]</scope>
    <source>
        <strain evidence="15">DSM 17711 / JCM 13418 / NBRC 101707 / SANAE</strain>
    </source>
</reference>
<comment type="subunit">
    <text evidence="3 10 12">Homotetramer.</text>
</comment>
<protein>
    <recommendedName>
        <fullName evidence="10 12">Glyceraldehyde-3-phosphate dehydrogenase</fullName>
        <shortName evidence="10">GAPDH</shortName>
        <ecNumber evidence="10 12">1.2.1.59</ecNumber>
    </recommendedName>
    <alternativeName>
        <fullName evidence="10">NAD(P)-dependent glyceraldehyde-3-phosphate dehydrogenase</fullName>
    </alternativeName>
</protein>
<dbReference type="InterPro" id="IPR006436">
    <property type="entry name" value="Glyceraldehyde-3-P_DH_2_arc"/>
</dbReference>
<comment type="similarity">
    <text evidence="2 10 12">Belongs to the glyceraldehyde-3-phosphate dehydrogenase family.</text>
</comment>
<evidence type="ECO:0000256" key="8">
    <source>
        <dbReference type="ARBA" id="ARBA00048067"/>
    </source>
</evidence>
<keyword evidence="10 12" id="KW-0963">Cytoplasm</keyword>
<dbReference type="GO" id="GO:0050661">
    <property type="term" value="F:NADP binding"/>
    <property type="evidence" value="ECO:0007669"/>
    <property type="project" value="UniProtKB-UniRule"/>
</dbReference>
<dbReference type="Pfam" id="PF02800">
    <property type="entry name" value="Gp_dh_C"/>
    <property type="match status" value="1"/>
</dbReference>
<dbReference type="PATRIC" id="fig|304371.9.peg.2749"/>
<dbReference type="SMART" id="SM00846">
    <property type="entry name" value="Gp_dh_N"/>
    <property type="match status" value="1"/>
</dbReference>
<dbReference type="GO" id="GO:0047100">
    <property type="term" value="F:glyceraldehyde-3-phosphate dehydrogenase (NADP+) (phosphorylating) activity"/>
    <property type="evidence" value="ECO:0007669"/>
    <property type="project" value="RHEA"/>
</dbReference>
<evidence type="ECO:0000256" key="6">
    <source>
        <dbReference type="ARBA" id="ARBA00023027"/>
    </source>
</evidence>
<dbReference type="GO" id="GO:0006096">
    <property type="term" value="P:glycolytic process"/>
    <property type="evidence" value="ECO:0007669"/>
    <property type="project" value="UniProtKB-UniRule"/>
</dbReference>
<evidence type="ECO:0000256" key="12">
    <source>
        <dbReference type="RuleBase" id="RU003388"/>
    </source>
</evidence>
<reference evidence="15" key="3">
    <citation type="journal article" date="2011" name="PLoS ONE">
        <title>Genome sequence of a mesophilic hydrogenotrophic methanogen Methanocella paludicola, the first cultivated representative of the order Methanocellales.</title>
        <authorList>
            <person name="Sakai S."/>
            <person name="Takaki Y."/>
            <person name="Shimamura S."/>
            <person name="Sekine M."/>
            <person name="Tajima T."/>
            <person name="Kosugi H."/>
            <person name="Ichikawa N."/>
            <person name="Tasumi E."/>
            <person name="Hiraki A.T."/>
            <person name="Shimizu A."/>
            <person name="Kato Y."/>
            <person name="Nishiko R."/>
            <person name="Mori K."/>
            <person name="Fujita N."/>
            <person name="Imachi H."/>
            <person name="Takai K."/>
        </authorList>
    </citation>
    <scope>NUCLEOTIDE SEQUENCE [LARGE SCALE GENOMIC DNA]</scope>
    <source>
        <strain evidence="15">DSM 17711 / JCM 13418 / NBRC 101707 / SANAE</strain>
    </source>
</reference>
<dbReference type="InParanoid" id="D1Z238"/>
<evidence type="ECO:0000256" key="10">
    <source>
        <dbReference type="HAMAP-Rule" id="MF_00559"/>
    </source>
</evidence>
<keyword evidence="6 10" id="KW-0520">NAD</keyword>
<keyword evidence="7 10" id="KW-0324">Glycolysis</keyword>
<feature type="binding site" evidence="10">
    <location>
        <position position="173"/>
    </location>
    <ligand>
        <name>NAD(+)</name>
        <dbReference type="ChEBI" id="CHEBI:57540"/>
    </ligand>
</feature>
<dbReference type="NCBIfam" id="NF003251">
    <property type="entry name" value="PRK04207.1"/>
    <property type="match status" value="1"/>
</dbReference>
<dbReference type="FunCoup" id="D1Z238">
    <property type="interactions" value="142"/>
</dbReference>
<evidence type="ECO:0000256" key="4">
    <source>
        <dbReference type="ARBA" id="ARBA00022857"/>
    </source>
</evidence>
<keyword evidence="5 10" id="KW-0560">Oxidoreductase</keyword>
<dbReference type="GO" id="GO:0004365">
    <property type="term" value="F:glyceraldehyde-3-phosphate dehydrogenase (NAD+) (phosphorylating) activity"/>
    <property type="evidence" value="ECO:0007669"/>
    <property type="project" value="UniProtKB-UniRule"/>
</dbReference>
<dbReference type="HAMAP" id="MF_00559">
    <property type="entry name" value="G3P_dehdrog_arch"/>
    <property type="match status" value="1"/>
</dbReference>
<evidence type="ECO:0000256" key="11">
    <source>
        <dbReference type="PIRSR" id="PIRSR000149-1"/>
    </source>
</evidence>
<dbReference type="PIRSF" id="PIRSF000149">
    <property type="entry name" value="GAP_DH"/>
    <property type="match status" value="1"/>
</dbReference>
<dbReference type="InterPro" id="IPR036291">
    <property type="entry name" value="NAD(P)-bd_dom_sf"/>
</dbReference>
<evidence type="ECO:0000256" key="3">
    <source>
        <dbReference type="ARBA" id="ARBA00011881"/>
    </source>
</evidence>
<evidence type="ECO:0000256" key="2">
    <source>
        <dbReference type="ARBA" id="ARBA00007406"/>
    </source>
</evidence>
<sequence length="353" mass="38807">MADKIKVALNGYGTIGKRVADAVMRQDDMTLVGIAKTKPDYEAYAANKKGYPIYAVDPAKAESKFKAAGISLAGSNLDMIKKADIVVDCAPEGLGEENKKSIYDKLDKPAIFQGGEEHEVAGTSFNAAANYAQAIGKKYVRVVSCNTTGLCRLLYAMDTAFGVQKARVVLVRRGGDPNDAKRGPINGIVPDPIHLPSHHGPDVQTVLPHINIDTAAMKVPTTLMHMHFVNATLKKKPSRDEIIAAIKQYPRLWLIPSWYTIKFTGDVIEFGRELGRPRNDIMENAIWEESVTIDKEGEFNVFQAIHQESDVVPENIDCIRAMTGIEKDGKKSMEKTNKALAIGNFNPWKLTPP</sequence>
<dbReference type="Gene3D" id="3.40.50.720">
    <property type="entry name" value="NAD(P)-binding Rossmann-like Domain"/>
    <property type="match status" value="1"/>
</dbReference>
<feature type="binding site" evidence="10">
    <location>
        <position position="115"/>
    </location>
    <ligand>
        <name>NAD(+)</name>
        <dbReference type="ChEBI" id="CHEBI:57540"/>
    </ligand>
</feature>
<dbReference type="InterPro" id="IPR020829">
    <property type="entry name" value="GlycerAld_3-P_DH_cat"/>
</dbReference>
<feature type="domain" description="Glyceraldehyde 3-phosphate dehydrogenase NAD(P) binding" evidence="13">
    <location>
        <begin position="5"/>
        <end position="145"/>
    </location>
</feature>
<accession>D1Z238</accession>
<proteinExistence type="inferred from homology"/>
<dbReference type="CDD" id="cd18127">
    <property type="entry name" value="GAPDH_II_C"/>
    <property type="match status" value="1"/>
</dbReference>
<evidence type="ECO:0000256" key="5">
    <source>
        <dbReference type="ARBA" id="ARBA00023002"/>
    </source>
</evidence>
<dbReference type="Proteomes" id="UP000001882">
    <property type="component" value="Chromosome"/>
</dbReference>
<evidence type="ECO:0000259" key="13">
    <source>
        <dbReference type="SMART" id="SM00846"/>
    </source>
</evidence>
<evidence type="ECO:0000313" key="15">
    <source>
        <dbReference type="Proteomes" id="UP000001882"/>
    </source>
</evidence>
<evidence type="ECO:0000256" key="1">
    <source>
        <dbReference type="ARBA" id="ARBA00004869"/>
    </source>
</evidence>
<evidence type="ECO:0000256" key="9">
    <source>
        <dbReference type="ARBA" id="ARBA00048853"/>
    </source>
</evidence>
<feature type="binding site" evidence="10">
    <location>
        <begin position="144"/>
        <end position="146"/>
    </location>
    <ligand>
        <name>D-glyceraldehyde 3-phosphate</name>
        <dbReference type="ChEBI" id="CHEBI:59776"/>
    </ligand>
</feature>
<dbReference type="STRING" id="304371.MCP_2688"/>
<name>D1Z238_METPS</name>
<dbReference type="PROSITE" id="PS00071">
    <property type="entry name" value="GAPDH"/>
    <property type="match status" value="1"/>
</dbReference>
<dbReference type="GO" id="GO:0005737">
    <property type="term" value="C:cytoplasm"/>
    <property type="evidence" value="ECO:0007669"/>
    <property type="project" value="UniProtKB-SubCell"/>
</dbReference>
<dbReference type="SUPFAM" id="SSF51735">
    <property type="entry name" value="NAD(P)-binding Rossmann-fold domains"/>
    <property type="match status" value="1"/>
</dbReference>
<dbReference type="SUPFAM" id="SSF55347">
    <property type="entry name" value="Glyceraldehyde-3-phosphate dehydrogenase-like, C-terminal domain"/>
    <property type="match status" value="1"/>
</dbReference>
<dbReference type="EC" id="1.2.1.59" evidence="10 12"/>
<comment type="catalytic activity">
    <reaction evidence="9 10 12">
        <text>D-glyceraldehyde 3-phosphate + phosphate + NAD(+) = (2R)-3-phospho-glyceroyl phosphate + NADH + H(+)</text>
        <dbReference type="Rhea" id="RHEA:10300"/>
        <dbReference type="ChEBI" id="CHEBI:15378"/>
        <dbReference type="ChEBI" id="CHEBI:43474"/>
        <dbReference type="ChEBI" id="CHEBI:57540"/>
        <dbReference type="ChEBI" id="CHEBI:57604"/>
        <dbReference type="ChEBI" id="CHEBI:57945"/>
        <dbReference type="ChEBI" id="CHEBI:59776"/>
        <dbReference type="EC" id="1.2.1.59"/>
    </reaction>
</comment>
<feature type="binding site" evidence="10">
    <location>
        <begin position="199"/>
        <end position="200"/>
    </location>
    <ligand>
        <name>D-glyceraldehyde 3-phosphate</name>
        <dbReference type="ChEBI" id="CHEBI:59776"/>
    </ligand>
</feature>